<keyword evidence="4" id="KW-1185">Reference proteome</keyword>
<comment type="similarity">
    <text evidence="1">Belongs to the universal stress protein A family.</text>
</comment>
<reference evidence="3 4" key="1">
    <citation type="submission" date="2020-01" db="EMBL/GenBank/DDBJ databases">
        <title>Microvirga sp. nov., an arsenate reduction bacterium isolated from Tibet hotspring sediments.</title>
        <authorList>
            <person name="Yuan C.-G."/>
        </authorList>
    </citation>
    <scope>NUCLEOTIDE SEQUENCE [LARGE SCALE GENOMIC DNA]</scope>
    <source>
        <strain evidence="3 4">SYSU G3D203</strain>
    </source>
</reference>
<sequence length="277" mass="30017">MIKDIMVHLDGSLEDEIRLEHGQAIASAGRAPLIGIFTNLLPDLTIAMPMDGGAAAMQVLTELDDKARQDGDTTAKRLTERLASLQVPSELRRLDGTYGTLSAKVVEQARCADLFLATRPNGGTETPDWTDLVEAVLFGSGRALLLVPPGRHRRGPIQTVLVAWNGSREAARALREGLPFIEQAGRTVVLVVDPPPDTRPWMEVEDHLARHGVIAEVETAESQDRRVADVILDEARSVSADLIIMGGYGHTRFREQVFGGATRDILSAADSPLLVAH</sequence>
<dbReference type="InterPro" id="IPR006015">
    <property type="entry name" value="Universal_stress_UspA"/>
</dbReference>
<feature type="domain" description="UspA" evidence="2">
    <location>
        <begin position="157"/>
        <end position="276"/>
    </location>
</feature>
<evidence type="ECO:0000313" key="4">
    <source>
        <dbReference type="Proteomes" id="UP000818323"/>
    </source>
</evidence>
<dbReference type="Proteomes" id="UP000818323">
    <property type="component" value="Unassembled WGS sequence"/>
</dbReference>
<comment type="caution">
    <text evidence="3">The sequence shown here is derived from an EMBL/GenBank/DDBJ whole genome shotgun (WGS) entry which is preliminary data.</text>
</comment>
<dbReference type="SUPFAM" id="SSF52402">
    <property type="entry name" value="Adenine nucleotide alpha hydrolases-like"/>
    <property type="match status" value="2"/>
</dbReference>
<dbReference type="PRINTS" id="PR01438">
    <property type="entry name" value="UNVRSLSTRESS"/>
</dbReference>
<dbReference type="EMBL" id="JAAAXJ010000003">
    <property type="protein sequence ID" value="NBJ24373.1"/>
    <property type="molecule type" value="Genomic_DNA"/>
</dbReference>
<evidence type="ECO:0000313" key="3">
    <source>
        <dbReference type="EMBL" id="NBJ24373.1"/>
    </source>
</evidence>
<name>A0ABW9YWC9_9HYPH</name>
<dbReference type="PANTHER" id="PTHR46268:SF15">
    <property type="entry name" value="UNIVERSAL STRESS PROTEIN HP_0031"/>
    <property type="match status" value="1"/>
</dbReference>
<organism evidence="3 4">
    <name type="scientific">Microvirga arsenatis</name>
    <dbReference type="NCBI Taxonomy" id="2692265"/>
    <lineage>
        <taxon>Bacteria</taxon>
        <taxon>Pseudomonadati</taxon>
        <taxon>Pseudomonadota</taxon>
        <taxon>Alphaproteobacteria</taxon>
        <taxon>Hyphomicrobiales</taxon>
        <taxon>Methylobacteriaceae</taxon>
        <taxon>Microvirga</taxon>
    </lineage>
</organism>
<evidence type="ECO:0000256" key="1">
    <source>
        <dbReference type="ARBA" id="ARBA00008791"/>
    </source>
</evidence>
<dbReference type="RefSeq" id="WP_161722398.1">
    <property type="nucleotide sequence ID" value="NZ_JAAAXI010000004.1"/>
</dbReference>
<dbReference type="PANTHER" id="PTHR46268">
    <property type="entry name" value="STRESS RESPONSE PROTEIN NHAX"/>
    <property type="match status" value="1"/>
</dbReference>
<evidence type="ECO:0000259" key="2">
    <source>
        <dbReference type="Pfam" id="PF00582"/>
    </source>
</evidence>
<dbReference type="Gene3D" id="3.40.50.12370">
    <property type="match status" value="1"/>
</dbReference>
<accession>A0ABW9YWC9</accession>
<gene>
    <name evidence="3" type="ORF">GR303_08390</name>
</gene>
<dbReference type="CDD" id="cd00293">
    <property type="entry name" value="USP-like"/>
    <property type="match status" value="1"/>
</dbReference>
<dbReference type="Pfam" id="PF00582">
    <property type="entry name" value="Usp"/>
    <property type="match status" value="1"/>
</dbReference>
<proteinExistence type="inferred from homology"/>
<protein>
    <submittedName>
        <fullName evidence="3">Universal stress protein</fullName>
    </submittedName>
</protein>
<dbReference type="InterPro" id="IPR006016">
    <property type="entry name" value="UspA"/>
</dbReference>